<keyword evidence="2" id="KW-0472">Membrane</keyword>
<evidence type="ECO:0000256" key="2">
    <source>
        <dbReference type="SAM" id="Phobius"/>
    </source>
</evidence>
<name>A0A0F9VZ48_9ZZZZ</name>
<feature type="transmembrane region" description="Helical" evidence="2">
    <location>
        <begin position="295"/>
        <end position="316"/>
    </location>
</feature>
<dbReference type="EMBL" id="LAZR01000391">
    <property type="protein sequence ID" value="KKN71043.1"/>
    <property type="molecule type" value="Genomic_DNA"/>
</dbReference>
<accession>A0A0F9VZ48</accession>
<gene>
    <name evidence="3" type="ORF">LCGC14_0424600</name>
</gene>
<organism evidence="3">
    <name type="scientific">marine sediment metagenome</name>
    <dbReference type="NCBI Taxonomy" id="412755"/>
    <lineage>
        <taxon>unclassified sequences</taxon>
        <taxon>metagenomes</taxon>
        <taxon>ecological metagenomes</taxon>
    </lineage>
</organism>
<evidence type="ECO:0000313" key="3">
    <source>
        <dbReference type="EMBL" id="KKN71043.1"/>
    </source>
</evidence>
<feature type="transmembrane region" description="Helical" evidence="2">
    <location>
        <begin position="41"/>
        <end position="63"/>
    </location>
</feature>
<reference evidence="3" key="1">
    <citation type="journal article" date="2015" name="Nature">
        <title>Complex archaea that bridge the gap between prokaryotes and eukaryotes.</title>
        <authorList>
            <person name="Spang A."/>
            <person name="Saw J.H."/>
            <person name="Jorgensen S.L."/>
            <person name="Zaremba-Niedzwiedzka K."/>
            <person name="Martijn J."/>
            <person name="Lind A.E."/>
            <person name="van Eijk R."/>
            <person name="Schleper C."/>
            <person name="Guy L."/>
            <person name="Ettema T.J."/>
        </authorList>
    </citation>
    <scope>NUCLEOTIDE SEQUENCE</scope>
</reference>
<dbReference type="AlphaFoldDB" id="A0A0F9VZ48"/>
<evidence type="ECO:0000256" key="1">
    <source>
        <dbReference type="SAM" id="MobiDB-lite"/>
    </source>
</evidence>
<proteinExistence type="predicted"/>
<evidence type="ECO:0008006" key="4">
    <source>
        <dbReference type="Google" id="ProtNLM"/>
    </source>
</evidence>
<keyword evidence="2" id="KW-0812">Transmembrane</keyword>
<comment type="caution">
    <text evidence="3">The sequence shown here is derived from an EMBL/GenBank/DDBJ whole genome shotgun (WGS) entry which is preliminary data.</text>
</comment>
<protein>
    <recommendedName>
        <fullName evidence="4">Bacteriophage tail tape measure N-terminal domain-containing protein</fullName>
    </recommendedName>
</protein>
<feature type="region of interest" description="Disordered" evidence="1">
    <location>
        <begin position="819"/>
        <end position="844"/>
    </location>
</feature>
<sequence length="844" mass="86533">MATAVIGTMAIKLIAQTDKFDKDLKKAGGKLKAVGAAAKKVAAASAGALAAIAGAAVIAIRAADQQRQAELKLAAALQASGQAVNLQVFRDMADSLQDATGQGDELTLSQAALLTSFGANQKAIAALLPGIADYAAATGKNATKATQNLGRAIQGEFSLLKTMGIGLSDAETATFKLANQTQRAAIIAEKLGTSFGGTAEALSKTAVGAFARVQGRIGDLIQEFGFMIDTPVAGFFLKIEGLIKRVTGFFAGLSKQTKQNAVRFGILGTGIIAVAGAIAGLIALAPLIAIIALPFIKIVAVITLVTLAIAGMRVAWKKDLGGIRTGVLSFIDIVISSFEKLKNKILEITDAMSETFATFIAFIKGESADEAFARVQAVRTARAEGGLGAATGAALGGAGEAISGAAQTVIGGAKAGLGALKQFGGEIAKEIKDGMDPFLKALGIDIDTVGDKIKTPLGTGAKAAGESLKKTAVAAEKAATTLQGAIEGVVIEAIAGFVADMGEGAANAANAMLAAFSVIGPAVQKGGKEMSDAFSGATKGFEQGGPVGAAVGALAALATSTEAFRQIMESVNTLFVAVKDVLQRILEPLVPLIAAISEIALLAFEIFQQLVAFGTVMEVLKVVMQIVVPVVRFVNSVAKKIFDAFKALGAIFGDGFKKLVRFKEVMEFFGEQLSKVAGVFIRVINKITSKWNEMIEKIARALGKIPGVGGKIKKFVRRAKIGSIEAAAEQAVDPPGGGPGLADVLPRAIEGLETLGEAARTVTAQLTNVPKGFKIALRRFQASAGEQLSPELGGSAGGMTVFVQANDAEEIATKLKEIESGRASGSFRANQAPGGDFQTPRGGS</sequence>
<feature type="transmembrane region" description="Helical" evidence="2">
    <location>
        <begin position="264"/>
        <end position="289"/>
    </location>
</feature>
<keyword evidence="2" id="KW-1133">Transmembrane helix</keyword>